<proteinExistence type="predicted"/>
<dbReference type="EMBL" id="WNLP01000001">
    <property type="protein sequence ID" value="MUH58738.1"/>
    <property type="molecule type" value="Genomic_DNA"/>
</dbReference>
<dbReference type="Proteomes" id="UP000487882">
    <property type="component" value="Unassembled WGS sequence"/>
</dbReference>
<dbReference type="Pfam" id="PF11305">
    <property type="entry name" value="DUF3107"/>
    <property type="match status" value="1"/>
</dbReference>
<comment type="caution">
    <text evidence="1">The sequence shown here is derived from an EMBL/GenBank/DDBJ whole genome shotgun (WGS) entry which is preliminary data.</text>
</comment>
<name>A0A7K1J271_9BIFI</name>
<dbReference type="InterPro" id="IPR021456">
    <property type="entry name" value="DUF3107"/>
</dbReference>
<reference evidence="1 2" key="1">
    <citation type="submission" date="2019-09" db="EMBL/GenBank/DDBJ databases">
        <title>Bifidobacterium canis sp. nov., isolated from the digestive tract of German Shepherd dog puppy.</title>
        <authorList>
            <person name="Bunesova V."/>
        </authorList>
    </citation>
    <scope>NUCLEOTIDE SEQUENCE [LARGE SCALE GENOMIC DNA]</scope>
    <source>
        <strain evidence="1 2">GSD1FS</strain>
    </source>
</reference>
<evidence type="ECO:0000313" key="2">
    <source>
        <dbReference type="Proteomes" id="UP000487882"/>
    </source>
</evidence>
<dbReference type="RefSeq" id="WP_155587863.1">
    <property type="nucleotide sequence ID" value="NZ_WNLP01000001.1"/>
</dbReference>
<gene>
    <name evidence="1" type="ORF">GSD1FS_0022</name>
</gene>
<dbReference type="GO" id="GO:0005524">
    <property type="term" value="F:ATP binding"/>
    <property type="evidence" value="ECO:0007669"/>
    <property type="project" value="UniProtKB-KW"/>
</dbReference>
<keyword evidence="1" id="KW-0067">ATP-binding</keyword>
<evidence type="ECO:0000313" key="1">
    <source>
        <dbReference type="EMBL" id="MUH58738.1"/>
    </source>
</evidence>
<dbReference type="AlphaFoldDB" id="A0A7K1J271"/>
<accession>A0A7K1J271</accession>
<keyword evidence="2" id="KW-1185">Reference proteome</keyword>
<sequence>MDIEIGIQNVARTVTFTTDEAAEEVTATIDRALEEHKPIVLTDNKDRRFVVPADSLGYVIIGSEQRHTVGFGNLAD</sequence>
<keyword evidence="1" id="KW-0547">Nucleotide-binding</keyword>
<organism evidence="1 2">
    <name type="scientific">Bifidobacterium canis</name>
    <dbReference type="NCBI Taxonomy" id="2610880"/>
    <lineage>
        <taxon>Bacteria</taxon>
        <taxon>Bacillati</taxon>
        <taxon>Actinomycetota</taxon>
        <taxon>Actinomycetes</taxon>
        <taxon>Bifidobacteriales</taxon>
        <taxon>Bifidobacteriaceae</taxon>
        <taxon>Bifidobacterium</taxon>
    </lineage>
</organism>
<protein>
    <submittedName>
        <fullName evidence="1">ATP-binding protein</fullName>
    </submittedName>
</protein>